<feature type="compositionally biased region" description="Polar residues" evidence="1">
    <location>
        <begin position="58"/>
        <end position="67"/>
    </location>
</feature>
<name>A0A8S9RSX2_BRACR</name>
<reference evidence="2" key="1">
    <citation type="submission" date="2019-12" db="EMBL/GenBank/DDBJ databases">
        <title>Genome sequencing and annotation of Brassica cretica.</title>
        <authorList>
            <person name="Studholme D.J."/>
            <person name="Sarris P."/>
        </authorList>
    </citation>
    <scope>NUCLEOTIDE SEQUENCE</scope>
    <source>
        <strain evidence="2">PFS-109/04</strain>
        <tissue evidence="2">Leaf</tissue>
    </source>
</reference>
<proteinExistence type="predicted"/>
<dbReference type="AlphaFoldDB" id="A0A8S9RSX2"/>
<evidence type="ECO:0000313" key="2">
    <source>
        <dbReference type="EMBL" id="KAF3584435.1"/>
    </source>
</evidence>
<gene>
    <name evidence="2" type="ORF">F2Q69_00029700</name>
</gene>
<protein>
    <submittedName>
        <fullName evidence="2">Uncharacterized protein</fullName>
    </submittedName>
</protein>
<accession>A0A8S9RSX2</accession>
<dbReference type="EMBL" id="QGKX02000088">
    <property type="protein sequence ID" value="KAF3584435.1"/>
    <property type="molecule type" value="Genomic_DNA"/>
</dbReference>
<evidence type="ECO:0000313" key="3">
    <source>
        <dbReference type="Proteomes" id="UP000712600"/>
    </source>
</evidence>
<sequence length="77" mass="8464">MMFLLYVHDEQNAQCSPPPPPVGNIEDPVTTASEPNDAQSPKAYTTEDYLEITEEQLKASSPVTSRETMAASPPRQD</sequence>
<organism evidence="2 3">
    <name type="scientific">Brassica cretica</name>
    <name type="common">Mustard</name>
    <dbReference type="NCBI Taxonomy" id="69181"/>
    <lineage>
        <taxon>Eukaryota</taxon>
        <taxon>Viridiplantae</taxon>
        <taxon>Streptophyta</taxon>
        <taxon>Embryophyta</taxon>
        <taxon>Tracheophyta</taxon>
        <taxon>Spermatophyta</taxon>
        <taxon>Magnoliopsida</taxon>
        <taxon>eudicotyledons</taxon>
        <taxon>Gunneridae</taxon>
        <taxon>Pentapetalae</taxon>
        <taxon>rosids</taxon>
        <taxon>malvids</taxon>
        <taxon>Brassicales</taxon>
        <taxon>Brassicaceae</taxon>
        <taxon>Brassiceae</taxon>
        <taxon>Brassica</taxon>
    </lineage>
</organism>
<dbReference type="Proteomes" id="UP000712600">
    <property type="component" value="Unassembled WGS sequence"/>
</dbReference>
<evidence type="ECO:0000256" key="1">
    <source>
        <dbReference type="SAM" id="MobiDB-lite"/>
    </source>
</evidence>
<feature type="region of interest" description="Disordered" evidence="1">
    <location>
        <begin position="11"/>
        <end position="42"/>
    </location>
</feature>
<comment type="caution">
    <text evidence="2">The sequence shown here is derived from an EMBL/GenBank/DDBJ whole genome shotgun (WGS) entry which is preliminary data.</text>
</comment>
<feature type="region of interest" description="Disordered" evidence="1">
    <location>
        <begin position="56"/>
        <end position="77"/>
    </location>
</feature>
<feature type="compositionally biased region" description="Polar residues" evidence="1">
    <location>
        <begin position="30"/>
        <end position="42"/>
    </location>
</feature>